<comment type="caution">
    <text evidence="5">The sequence shown here is derived from an EMBL/GenBank/DDBJ whole genome shotgun (WGS) entry which is preliminary data.</text>
</comment>
<dbReference type="PANTHER" id="PTHR43280:SF32">
    <property type="entry name" value="TRANSCRIPTIONAL REGULATORY PROTEIN"/>
    <property type="match status" value="1"/>
</dbReference>
<dbReference type="InterPro" id="IPR009057">
    <property type="entry name" value="Homeodomain-like_sf"/>
</dbReference>
<dbReference type="InterPro" id="IPR018060">
    <property type="entry name" value="HTH_AraC"/>
</dbReference>
<dbReference type="PROSITE" id="PS01124">
    <property type="entry name" value="HTH_ARAC_FAMILY_2"/>
    <property type="match status" value="1"/>
</dbReference>
<evidence type="ECO:0000256" key="3">
    <source>
        <dbReference type="ARBA" id="ARBA00023163"/>
    </source>
</evidence>
<proteinExistence type="predicted"/>
<dbReference type="SUPFAM" id="SSF51182">
    <property type="entry name" value="RmlC-like cupins"/>
    <property type="match status" value="1"/>
</dbReference>
<dbReference type="Gene3D" id="2.60.120.10">
    <property type="entry name" value="Jelly Rolls"/>
    <property type="match status" value="1"/>
</dbReference>
<gene>
    <name evidence="5" type="ORF">M0654_02230</name>
</gene>
<evidence type="ECO:0000256" key="2">
    <source>
        <dbReference type="ARBA" id="ARBA00023125"/>
    </source>
</evidence>
<dbReference type="SUPFAM" id="SSF46689">
    <property type="entry name" value="Homeodomain-like"/>
    <property type="match status" value="1"/>
</dbReference>
<dbReference type="InterPro" id="IPR011051">
    <property type="entry name" value="RmlC_Cupin_sf"/>
</dbReference>
<protein>
    <submittedName>
        <fullName evidence="5">Helix-turn-helix domain-containing protein</fullName>
    </submittedName>
</protein>
<dbReference type="PRINTS" id="PR00032">
    <property type="entry name" value="HTHARAC"/>
</dbReference>
<accession>A0ABT0ILN0</accession>
<dbReference type="SMART" id="SM00342">
    <property type="entry name" value="HTH_ARAC"/>
    <property type="match status" value="1"/>
</dbReference>
<evidence type="ECO:0000256" key="1">
    <source>
        <dbReference type="ARBA" id="ARBA00023015"/>
    </source>
</evidence>
<organism evidence="5 6">
    <name type="scientific">Neorhizobium turbinariae</name>
    <dbReference type="NCBI Taxonomy" id="2937795"/>
    <lineage>
        <taxon>Bacteria</taxon>
        <taxon>Pseudomonadati</taxon>
        <taxon>Pseudomonadota</taxon>
        <taxon>Alphaproteobacteria</taxon>
        <taxon>Hyphomicrobiales</taxon>
        <taxon>Rhizobiaceae</taxon>
        <taxon>Rhizobium/Agrobacterium group</taxon>
        <taxon>Neorhizobium</taxon>
    </lineage>
</organism>
<dbReference type="Pfam" id="PF12833">
    <property type="entry name" value="HTH_18"/>
    <property type="match status" value="1"/>
</dbReference>
<keyword evidence="1" id="KW-0805">Transcription regulation</keyword>
<dbReference type="Gene3D" id="1.10.10.60">
    <property type="entry name" value="Homeodomain-like"/>
    <property type="match status" value="1"/>
</dbReference>
<evidence type="ECO:0000313" key="6">
    <source>
        <dbReference type="Proteomes" id="UP001202827"/>
    </source>
</evidence>
<reference evidence="5 6" key="1">
    <citation type="submission" date="2022-04" db="EMBL/GenBank/DDBJ databases">
        <title>Rhizobium coralii sp. nov., isolated from coral Turbinaria peltata.</title>
        <authorList>
            <person name="Sun H."/>
        </authorList>
    </citation>
    <scope>NUCLEOTIDE SEQUENCE [LARGE SCALE GENOMIC DNA]</scope>
    <source>
        <strain evidence="5 6">NTR19</strain>
    </source>
</reference>
<dbReference type="EMBL" id="JALPRY010000003">
    <property type="protein sequence ID" value="MCK8778790.1"/>
    <property type="molecule type" value="Genomic_DNA"/>
</dbReference>
<dbReference type="InterPro" id="IPR020449">
    <property type="entry name" value="Tscrpt_reg_AraC-type_HTH"/>
</dbReference>
<evidence type="ECO:0000259" key="4">
    <source>
        <dbReference type="PROSITE" id="PS01124"/>
    </source>
</evidence>
<dbReference type="InterPro" id="IPR018062">
    <property type="entry name" value="HTH_AraC-typ_CS"/>
</dbReference>
<evidence type="ECO:0000313" key="5">
    <source>
        <dbReference type="EMBL" id="MCK8778790.1"/>
    </source>
</evidence>
<dbReference type="RefSeq" id="WP_248681651.1">
    <property type="nucleotide sequence ID" value="NZ_JALPRY010000003.1"/>
</dbReference>
<keyword evidence="6" id="KW-1185">Reference proteome</keyword>
<dbReference type="InterPro" id="IPR014710">
    <property type="entry name" value="RmlC-like_jellyroll"/>
</dbReference>
<sequence>MPTTLQSVPSFFVYGEPDRPLDVGFIHVETVMARRQVHFGKVAAHKHGQMAQITFWTSGSGAYFIEDQVIQFEAPAVSFMPSGTVHGFNIEPETTDAIVVSVADSALPLVKPLAALDFERPLFESRQKGSPLWDRLRATVQRLQVEYREGYSASLPALIAVAANDIARLARGSTENPTPDLDLARKLKSLVDVHFRDNWPLDRYLETLGTTPHLLAKACHQAYGQSVKSFIDDRRLLEAKRLLLFTVRSVEDITFELGFHDPAYFSRFFRKRVGEPPGEWRARRTEKQA</sequence>
<dbReference type="Proteomes" id="UP001202827">
    <property type="component" value="Unassembled WGS sequence"/>
</dbReference>
<feature type="domain" description="HTH araC/xylS-type" evidence="4">
    <location>
        <begin position="185"/>
        <end position="283"/>
    </location>
</feature>
<name>A0ABT0ILN0_9HYPH</name>
<dbReference type="PROSITE" id="PS00041">
    <property type="entry name" value="HTH_ARAC_FAMILY_1"/>
    <property type="match status" value="1"/>
</dbReference>
<dbReference type="PANTHER" id="PTHR43280">
    <property type="entry name" value="ARAC-FAMILY TRANSCRIPTIONAL REGULATOR"/>
    <property type="match status" value="1"/>
</dbReference>
<keyword evidence="3" id="KW-0804">Transcription</keyword>
<keyword evidence="2" id="KW-0238">DNA-binding</keyword>